<reference evidence="2 3" key="1">
    <citation type="submission" date="2018-03" db="EMBL/GenBank/DDBJ databases">
        <title>Defining the species Micromonospora saelicesensis and Micromonospora noduli under the framework of genomics.</title>
        <authorList>
            <person name="Riesco R."/>
            <person name="Trujillo M.E."/>
        </authorList>
    </citation>
    <scope>NUCLEOTIDE SEQUENCE [LARGE SCALE GENOMIC DNA]</scope>
    <source>
        <strain evidence="2 3">MED15</strain>
    </source>
</reference>
<accession>A0ABX9D9V3</accession>
<protein>
    <submittedName>
        <fullName evidence="2">Uncharacterized protein</fullName>
    </submittedName>
</protein>
<feature type="region of interest" description="Disordered" evidence="1">
    <location>
        <begin position="57"/>
        <end position="226"/>
    </location>
</feature>
<keyword evidence="3" id="KW-1185">Reference proteome</keyword>
<evidence type="ECO:0000313" key="3">
    <source>
        <dbReference type="Proteomes" id="UP000249045"/>
    </source>
</evidence>
<dbReference type="Proteomes" id="UP000249045">
    <property type="component" value="Unassembled WGS sequence"/>
</dbReference>
<dbReference type="EMBL" id="PYAC01000001">
    <property type="protein sequence ID" value="RAO24705.1"/>
    <property type="molecule type" value="Genomic_DNA"/>
</dbReference>
<name>A0ABX9D9V3_9ACTN</name>
<comment type="caution">
    <text evidence="2">The sequence shown here is derived from an EMBL/GenBank/DDBJ whole genome shotgun (WGS) entry which is preliminary data.</text>
</comment>
<evidence type="ECO:0000256" key="1">
    <source>
        <dbReference type="SAM" id="MobiDB-lite"/>
    </source>
</evidence>
<organism evidence="2 3">
    <name type="scientific">Micromonospora noduli</name>
    <dbReference type="NCBI Taxonomy" id="709876"/>
    <lineage>
        <taxon>Bacteria</taxon>
        <taxon>Bacillati</taxon>
        <taxon>Actinomycetota</taxon>
        <taxon>Actinomycetes</taxon>
        <taxon>Micromonosporales</taxon>
        <taxon>Micromonosporaceae</taxon>
        <taxon>Micromonospora</taxon>
    </lineage>
</organism>
<sequence>MGKGLFPGSSTIMRDARFRPARRPGPGRGTRRAGLGPGPVRGRRTAQTGMIHSTFMMSGHPRHPDTATFRNPSGSCRRDRRVGVTGPGKVGDLPGLVSAVGWSGPPRRRNRRPGRVVIPGRPPQQPGSWCAGPAGNTRQAAPVTSPAWPSTTTAGQGSRREHPPGRPGYTPRTVEQHNGRLPRVGGMTCHRERLHPVPTPTPSLRVTGQKLPPHGTHPPVLPCGHPRCRGARHHAYRSDP</sequence>
<feature type="region of interest" description="Disordered" evidence="1">
    <location>
        <begin position="1"/>
        <end position="44"/>
    </location>
</feature>
<evidence type="ECO:0000313" key="2">
    <source>
        <dbReference type="EMBL" id="RAO24705.1"/>
    </source>
</evidence>
<proteinExistence type="predicted"/>
<feature type="compositionally biased region" description="Polar residues" evidence="1">
    <location>
        <begin position="147"/>
        <end position="156"/>
    </location>
</feature>
<gene>
    <name evidence="2" type="ORF">MED15_00463</name>
</gene>